<dbReference type="EMBL" id="BMHY01000003">
    <property type="protein sequence ID" value="GGG64647.1"/>
    <property type="molecule type" value="Genomic_DNA"/>
</dbReference>
<evidence type="ECO:0008006" key="3">
    <source>
        <dbReference type="Google" id="ProtNLM"/>
    </source>
</evidence>
<protein>
    <recommendedName>
        <fullName evidence="3">AraC family transcriptional regulator</fullName>
    </recommendedName>
</protein>
<proteinExistence type="predicted"/>
<gene>
    <name evidence="1" type="ORF">GCM10010918_18460</name>
</gene>
<dbReference type="Proteomes" id="UP000600247">
    <property type="component" value="Unassembled WGS sequence"/>
</dbReference>
<dbReference type="Gene3D" id="3.20.80.10">
    <property type="entry name" value="Regulatory factor, effector binding domain"/>
    <property type="match status" value="1"/>
</dbReference>
<organism evidence="1 2">
    <name type="scientific">Paenibacillus radicis</name>
    <name type="common">ex Gao et al. 2016</name>
    <dbReference type="NCBI Taxonomy" id="1737354"/>
    <lineage>
        <taxon>Bacteria</taxon>
        <taxon>Bacillati</taxon>
        <taxon>Bacillota</taxon>
        <taxon>Bacilli</taxon>
        <taxon>Bacillales</taxon>
        <taxon>Paenibacillaceae</taxon>
        <taxon>Paenibacillus</taxon>
    </lineage>
</organism>
<comment type="caution">
    <text evidence="1">The sequence shown here is derived from an EMBL/GenBank/DDBJ whole genome shotgun (WGS) entry which is preliminary data.</text>
</comment>
<dbReference type="AlphaFoldDB" id="A0A917LYU3"/>
<evidence type="ECO:0000313" key="2">
    <source>
        <dbReference type="Proteomes" id="UP000600247"/>
    </source>
</evidence>
<sequence>MNNNLIEIVTLQTKHFIGVPVTNVFKRFDQGIINEANQLFLERKSEIKGIVNEQQYVCPHFANEVLFTYIYCMEVASIEDVPKGMIGFTVDSQSYATVRSADQDPYVLIKAFLKENHLDHNPVALALEVFRFGEEQHLNNADIFVPIRAKTDLHTT</sequence>
<name>A0A917LYU3_9BACL</name>
<dbReference type="InterPro" id="IPR011256">
    <property type="entry name" value="Reg_factor_effector_dom_sf"/>
</dbReference>
<reference evidence="1 2" key="1">
    <citation type="journal article" date="2014" name="Int. J. Syst. Evol. Microbiol.">
        <title>Complete genome sequence of Corynebacterium casei LMG S-19264T (=DSM 44701T), isolated from a smear-ripened cheese.</title>
        <authorList>
            <consortium name="US DOE Joint Genome Institute (JGI-PGF)"/>
            <person name="Walter F."/>
            <person name="Albersmeier A."/>
            <person name="Kalinowski J."/>
            <person name="Ruckert C."/>
        </authorList>
    </citation>
    <scope>NUCLEOTIDE SEQUENCE [LARGE SCALE GENOMIC DNA]</scope>
    <source>
        <strain evidence="1 2">CGMCC 1.15286</strain>
    </source>
</reference>
<keyword evidence="2" id="KW-1185">Reference proteome</keyword>
<dbReference type="RefSeq" id="WP_188888662.1">
    <property type="nucleotide sequence ID" value="NZ_BMHY01000003.1"/>
</dbReference>
<accession>A0A917LYU3</accession>
<evidence type="ECO:0000313" key="1">
    <source>
        <dbReference type="EMBL" id="GGG64647.1"/>
    </source>
</evidence>